<protein>
    <submittedName>
        <fullName evidence="2">Uncharacterized protein</fullName>
    </submittedName>
</protein>
<dbReference type="AlphaFoldDB" id="A0AA38GKY2"/>
<accession>A0AA38GKY2</accession>
<sequence>GQYPFMSQPPSTSQLVPASRPPVSFSSNIPATVTFAHPLASVPLMTNPAVESLFQVLFPNMSNQIGTHVTQSVPIQSTSIGVHQSQAPSIIQPSFSQPLIISQPAYTQTPSQQIPHQASPRTLGYSSYHPINQQMNPPLTPQQHPPFASYVGHASMPPSQSDVVQILFKKITDLEASTKGTRPSYSFEE</sequence>
<dbReference type="Proteomes" id="UP000824469">
    <property type="component" value="Unassembled WGS sequence"/>
</dbReference>
<keyword evidence="3" id="KW-1185">Reference proteome</keyword>
<feature type="non-terminal residue" evidence="2">
    <location>
        <position position="189"/>
    </location>
</feature>
<feature type="non-terminal residue" evidence="2">
    <location>
        <position position="1"/>
    </location>
</feature>
<proteinExistence type="predicted"/>
<comment type="caution">
    <text evidence="2">The sequence shown here is derived from an EMBL/GenBank/DDBJ whole genome shotgun (WGS) entry which is preliminary data.</text>
</comment>
<feature type="region of interest" description="Disordered" evidence="1">
    <location>
        <begin position="1"/>
        <end position="20"/>
    </location>
</feature>
<name>A0AA38GKY2_TAXCH</name>
<organism evidence="2 3">
    <name type="scientific">Taxus chinensis</name>
    <name type="common">Chinese yew</name>
    <name type="synonym">Taxus wallichiana var. chinensis</name>
    <dbReference type="NCBI Taxonomy" id="29808"/>
    <lineage>
        <taxon>Eukaryota</taxon>
        <taxon>Viridiplantae</taxon>
        <taxon>Streptophyta</taxon>
        <taxon>Embryophyta</taxon>
        <taxon>Tracheophyta</taxon>
        <taxon>Spermatophyta</taxon>
        <taxon>Pinopsida</taxon>
        <taxon>Pinidae</taxon>
        <taxon>Conifers II</taxon>
        <taxon>Cupressales</taxon>
        <taxon>Taxaceae</taxon>
        <taxon>Taxus</taxon>
    </lineage>
</organism>
<reference evidence="2 3" key="1">
    <citation type="journal article" date="2021" name="Nat. Plants">
        <title>The Taxus genome provides insights into paclitaxel biosynthesis.</title>
        <authorList>
            <person name="Xiong X."/>
            <person name="Gou J."/>
            <person name="Liao Q."/>
            <person name="Li Y."/>
            <person name="Zhou Q."/>
            <person name="Bi G."/>
            <person name="Li C."/>
            <person name="Du R."/>
            <person name="Wang X."/>
            <person name="Sun T."/>
            <person name="Guo L."/>
            <person name="Liang H."/>
            <person name="Lu P."/>
            <person name="Wu Y."/>
            <person name="Zhang Z."/>
            <person name="Ro D.K."/>
            <person name="Shang Y."/>
            <person name="Huang S."/>
            <person name="Yan J."/>
        </authorList>
    </citation>
    <scope>NUCLEOTIDE SEQUENCE [LARGE SCALE GENOMIC DNA]</scope>
    <source>
        <strain evidence="2">Ta-2019</strain>
    </source>
</reference>
<evidence type="ECO:0000313" key="3">
    <source>
        <dbReference type="Proteomes" id="UP000824469"/>
    </source>
</evidence>
<dbReference type="EMBL" id="JAHRHJ020000003">
    <property type="protein sequence ID" value="KAH9323669.1"/>
    <property type="molecule type" value="Genomic_DNA"/>
</dbReference>
<evidence type="ECO:0000313" key="2">
    <source>
        <dbReference type="EMBL" id="KAH9323669.1"/>
    </source>
</evidence>
<gene>
    <name evidence="2" type="ORF">KI387_018308</name>
</gene>
<evidence type="ECO:0000256" key="1">
    <source>
        <dbReference type="SAM" id="MobiDB-lite"/>
    </source>
</evidence>